<dbReference type="VEuPathDB" id="FungiDB:HpaG810536"/>
<dbReference type="EMBL" id="JH597982">
    <property type="status" value="NOT_ANNOTATED_CDS"/>
    <property type="molecule type" value="Genomic_DNA"/>
</dbReference>
<feature type="signal peptide" evidence="1">
    <location>
        <begin position="1"/>
        <end position="16"/>
    </location>
</feature>
<evidence type="ECO:0000256" key="1">
    <source>
        <dbReference type="SAM" id="SignalP"/>
    </source>
</evidence>
<proteinExistence type="predicted"/>
<dbReference type="OMA" id="NTVNYTW"/>
<reference evidence="2" key="2">
    <citation type="submission" date="2015-06" db="UniProtKB">
        <authorList>
            <consortium name="EnsemblProtists"/>
        </authorList>
    </citation>
    <scope>IDENTIFICATION</scope>
    <source>
        <strain evidence="2">Emoy2</strain>
    </source>
</reference>
<dbReference type="PANTHER" id="PTHR22538:SF1">
    <property type="entry name" value="VWFD DOMAIN-CONTAINING PROTEIN"/>
    <property type="match status" value="1"/>
</dbReference>
<reference evidence="3" key="1">
    <citation type="journal article" date="2010" name="Science">
        <title>Signatures of adaptation to obligate biotrophy in the Hyaloperonospora arabidopsidis genome.</title>
        <authorList>
            <person name="Baxter L."/>
            <person name="Tripathy S."/>
            <person name="Ishaque N."/>
            <person name="Boot N."/>
            <person name="Cabral A."/>
            <person name="Kemen E."/>
            <person name="Thines M."/>
            <person name="Ah-Fong A."/>
            <person name="Anderson R."/>
            <person name="Badejoko W."/>
            <person name="Bittner-Eddy P."/>
            <person name="Boore J.L."/>
            <person name="Chibucos M.C."/>
            <person name="Coates M."/>
            <person name="Dehal P."/>
            <person name="Delehaunty K."/>
            <person name="Dong S."/>
            <person name="Downton P."/>
            <person name="Dumas B."/>
            <person name="Fabro G."/>
            <person name="Fronick C."/>
            <person name="Fuerstenberg S.I."/>
            <person name="Fulton L."/>
            <person name="Gaulin E."/>
            <person name="Govers F."/>
            <person name="Hughes L."/>
            <person name="Humphray S."/>
            <person name="Jiang R.H."/>
            <person name="Judelson H."/>
            <person name="Kamoun S."/>
            <person name="Kyung K."/>
            <person name="Meijer H."/>
            <person name="Minx P."/>
            <person name="Morris P."/>
            <person name="Nelson J."/>
            <person name="Phuntumart V."/>
            <person name="Qutob D."/>
            <person name="Rehmany A."/>
            <person name="Rougon-Cardoso A."/>
            <person name="Ryden P."/>
            <person name="Torto-Alalibo T."/>
            <person name="Studholme D."/>
            <person name="Wang Y."/>
            <person name="Win J."/>
            <person name="Wood J."/>
            <person name="Clifton S.W."/>
            <person name="Rogers J."/>
            <person name="Van den Ackerveken G."/>
            <person name="Jones J.D."/>
            <person name="McDowell J.M."/>
            <person name="Beynon J."/>
            <person name="Tyler B.M."/>
        </authorList>
    </citation>
    <scope>NUCLEOTIDE SEQUENCE [LARGE SCALE GENOMIC DNA]</scope>
    <source>
        <strain evidence="3">Emoy2</strain>
    </source>
</reference>
<protein>
    <recommendedName>
        <fullName evidence="4">RxLR effector candidate protein</fullName>
    </recommendedName>
</protein>
<keyword evidence="1" id="KW-0732">Signal</keyword>
<dbReference type="SUPFAM" id="SSF53474">
    <property type="entry name" value="alpha/beta-Hydrolases"/>
    <property type="match status" value="1"/>
</dbReference>
<dbReference type="HOGENOM" id="CLU_028087_0_0_1"/>
<dbReference type="eggNOG" id="ENOG502SMPR">
    <property type="taxonomic scope" value="Eukaryota"/>
</dbReference>
<dbReference type="EnsemblProtists" id="HpaT810536">
    <property type="protein sequence ID" value="HpaP810536"/>
    <property type="gene ID" value="HpaG810536"/>
</dbReference>
<dbReference type="InParanoid" id="M4BVJ3"/>
<dbReference type="PANTHER" id="PTHR22538">
    <property type="entry name" value="CILIA- AND FLAGELLA-ASSOCIATED PROTEIN 74"/>
    <property type="match status" value="1"/>
</dbReference>
<dbReference type="EnsemblProtists" id="HpaT810535">
    <property type="protein sequence ID" value="HpaP810535"/>
    <property type="gene ID" value="HpaG810535"/>
</dbReference>
<organism evidence="2 3">
    <name type="scientific">Hyaloperonospora arabidopsidis (strain Emoy2)</name>
    <name type="common">Downy mildew agent</name>
    <name type="synonym">Peronospora arabidopsidis</name>
    <dbReference type="NCBI Taxonomy" id="559515"/>
    <lineage>
        <taxon>Eukaryota</taxon>
        <taxon>Sar</taxon>
        <taxon>Stramenopiles</taxon>
        <taxon>Oomycota</taxon>
        <taxon>Peronosporomycetes</taxon>
        <taxon>Peronosporales</taxon>
        <taxon>Peronosporaceae</taxon>
        <taxon>Hyaloperonospora</taxon>
    </lineage>
</organism>
<dbReference type="AlphaFoldDB" id="M4BVJ3"/>
<name>M4BVJ3_HYAAE</name>
<keyword evidence="3" id="KW-1185">Reference proteome</keyword>
<feature type="chain" id="PRO_5009704533" description="RxLR effector candidate protein" evidence="1">
    <location>
        <begin position="17"/>
        <end position="546"/>
    </location>
</feature>
<accession>M4BVJ3</accession>
<dbReference type="InterPro" id="IPR029058">
    <property type="entry name" value="AB_hydrolase_fold"/>
</dbReference>
<dbReference type="Gene3D" id="3.40.50.1820">
    <property type="entry name" value="alpha/beta hydrolase"/>
    <property type="match status" value="1"/>
</dbReference>
<evidence type="ECO:0000313" key="3">
    <source>
        <dbReference type="Proteomes" id="UP000011713"/>
    </source>
</evidence>
<sequence length="546" mass="59707">MWTLLLVLSGGYVAFLQDPRIMQVGGTQTETFDALSGDSVGTSDWPSLLFHFTVKRNSMHLYGRSEFSMYASPVASADTTSILFDVFATIDDPTAVYNYTLVNGVSYLQQNPLVAGSSFSPSVRCLRSDFSGFPPISSILDALNGALPVTELSGSMGSTIKCEAGSIFKVSVDDFDFALCALKDVGFKMYGVDMDIEVEYLDTRVHIVAPVIQADDDNDDDECEADVLLSVVTPIGKSLLTGTMVSKDKRKLAPAIAFPFDDDVACTCKSKRRPCIFFHGLGVKKGSPMNLDSLPYWGPIADHAPCCSSMKYAHLNTVNHSWVQASQQQAVCDRALAVSNSSTKSTIRDTIIVTHSMGGLLIGGAIASGSCKLDPSSTWVSIAAPMSGSMGSDFAQDVCNGESNIFMEKIAEFRQQCPVNVATKSVAYENGEHSFPKLNKAYKSVQQAYRKHVSAAMCSNSYSGLLSTYQARFWFIGQFVPHKSKENDGTVEYASCTKGLDESKFESNYRSRFYRTKLNHFDMQFQSGDGLLNKAKMPVKWFECLL</sequence>
<evidence type="ECO:0000313" key="2">
    <source>
        <dbReference type="EnsemblProtists" id="HpaP810536"/>
    </source>
</evidence>
<dbReference type="Proteomes" id="UP000011713">
    <property type="component" value="Unassembled WGS sequence"/>
</dbReference>
<evidence type="ECO:0008006" key="4">
    <source>
        <dbReference type="Google" id="ProtNLM"/>
    </source>
</evidence>